<dbReference type="HOGENOM" id="CLU_1042949_0_0_1"/>
<name>R7VLX3_CAPTE</name>
<protein>
    <submittedName>
        <fullName evidence="1 2">Uncharacterized protein</fullName>
    </submittedName>
</protein>
<sequence>MVFTSLFPLSLSFSVIVVLLSLKQQLILAKIILYIWYNLLFIRISSIYNNHVVIDDFVVEGSTDGIRITIGVLRNVITKQPDVWLQTQFKFVELKRKMWISLAVGCSHCSMLTPNNNKFAELSYSDFEERIMASLPPAARDGYISAKTVCSPCVSPLSCIERSEVLKAQDFWTSYMLKTALMDEVRLEMRHGGHTQFVSASEWTRRIFSHLINSSRNKNLTTVCGAKNLLDMGYSEAKLQSLTDRHTNPQMMWFLDGASLQTGNHCT</sequence>
<reference evidence="2" key="3">
    <citation type="submission" date="2015-06" db="UniProtKB">
        <authorList>
            <consortium name="EnsemblMetazoa"/>
        </authorList>
    </citation>
    <scope>IDENTIFICATION</scope>
</reference>
<dbReference type="EMBL" id="KB291800">
    <property type="protein sequence ID" value="ELU18636.1"/>
    <property type="molecule type" value="Genomic_DNA"/>
</dbReference>
<reference evidence="3" key="1">
    <citation type="submission" date="2012-12" db="EMBL/GenBank/DDBJ databases">
        <authorList>
            <person name="Hellsten U."/>
            <person name="Grimwood J."/>
            <person name="Chapman J.A."/>
            <person name="Shapiro H."/>
            <person name="Aerts A."/>
            <person name="Otillar R.P."/>
            <person name="Terry A.Y."/>
            <person name="Boore J.L."/>
            <person name="Simakov O."/>
            <person name="Marletaz F."/>
            <person name="Cho S.-J."/>
            <person name="Edsinger-Gonzales E."/>
            <person name="Havlak P."/>
            <person name="Kuo D.-H."/>
            <person name="Larsson T."/>
            <person name="Lv J."/>
            <person name="Arendt D."/>
            <person name="Savage R."/>
            <person name="Osoegawa K."/>
            <person name="de Jong P."/>
            <person name="Lindberg D.R."/>
            <person name="Seaver E.C."/>
            <person name="Weisblat D.A."/>
            <person name="Putnam N.H."/>
            <person name="Grigoriev I.V."/>
            <person name="Rokhsar D.S."/>
        </authorList>
    </citation>
    <scope>NUCLEOTIDE SEQUENCE</scope>
    <source>
        <strain evidence="3">I ESC-2004</strain>
    </source>
</reference>
<evidence type="ECO:0000313" key="1">
    <source>
        <dbReference type="EMBL" id="ELU18636.1"/>
    </source>
</evidence>
<evidence type="ECO:0000313" key="3">
    <source>
        <dbReference type="Proteomes" id="UP000014760"/>
    </source>
</evidence>
<dbReference type="AlphaFoldDB" id="R7VLX3"/>
<dbReference type="EMBL" id="AMQN01003724">
    <property type="status" value="NOT_ANNOTATED_CDS"/>
    <property type="molecule type" value="Genomic_DNA"/>
</dbReference>
<accession>R7VLX3</accession>
<proteinExistence type="predicted"/>
<gene>
    <name evidence="1" type="ORF">CAPTEDRAFT_209191</name>
</gene>
<reference evidence="1 3" key="2">
    <citation type="journal article" date="2013" name="Nature">
        <title>Insights into bilaterian evolution from three spiralian genomes.</title>
        <authorList>
            <person name="Simakov O."/>
            <person name="Marletaz F."/>
            <person name="Cho S.J."/>
            <person name="Edsinger-Gonzales E."/>
            <person name="Havlak P."/>
            <person name="Hellsten U."/>
            <person name="Kuo D.H."/>
            <person name="Larsson T."/>
            <person name="Lv J."/>
            <person name="Arendt D."/>
            <person name="Savage R."/>
            <person name="Osoegawa K."/>
            <person name="de Jong P."/>
            <person name="Grimwood J."/>
            <person name="Chapman J.A."/>
            <person name="Shapiro H."/>
            <person name="Aerts A."/>
            <person name="Otillar R.P."/>
            <person name="Terry A.Y."/>
            <person name="Boore J.L."/>
            <person name="Grigoriev I.V."/>
            <person name="Lindberg D.R."/>
            <person name="Seaver E.C."/>
            <person name="Weisblat D.A."/>
            <person name="Putnam N.H."/>
            <person name="Rokhsar D.S."/>
        </authorList>
    </citation>
    <scope>NUCLEOTIDE SEQUENCE</scope>
    <source>
        <strain evidence="1 3">I ESC-2004</strain>
    </source>
</reference>
<evidence type="ECO:0000313" key="2">
    <source>
        <dbReference type="EnsemblMetazoa" id="CapteP209191"/>
    </source>
</evidence>
<organism evidence="1">
    <name type="scientific">Capitella teleta</name>
    <name type="common">Polychaete worm</name>
    <dbReference type="NCBI Taxonomy" id="283909"/>
    <lineage>
        <taxon>Eukaryota</taxon>
        <taxon>Metazoa</taxon>
        <taxon>Spiralia</taxon>
        <taxon>Lophotrochozoa</taxon>
        <taxon>Annelida</taxon>
        <taxon>Polychaeta</taxon>
        <taxon>Sedentaria</taxon>
        <taxon>Scolecida</taxon>
        <taxon>Capitellidae</taxon>
        <taxon>Capitella</taxon>
    </lineage>
</organism>
<keyword evidence="3" id="KW-1185">Reference proteome</keyword>
<dbReference type="Proteomes" id="UP000014760">
    <property type="component" value="Unassembled WGS sequence"/>
</dbReference>
<dbReference type="EnsemblMetazoa" id="CapteT209191">
    <property type="protein sequence ID" value="CapteP209191"/>
    <property type="gene ID" value="CapteG209191"/>
</dbReference>